<evidence type="ECO:0000256" key="1">
    <source>
        <dbReference type="SAM" id="MobiDB-lite"/>
    </source>
</evidence>
<dbReference type="eggNOG" id="ENOG502SD1A">
    <property type="taxonomic scope" value="Eukaryota"/>
</dbReference>
<proteinExistence type="predicted"/>
<evidence type="ECO:0000313" key="4">
    <source>
        <dbReference type="Proteomes" id="UP000001593"/>
    </source>
</evidence>
<dbReference type="AlphaFoldDB" id="A7RV89"/>
<name>A7RV89_NEMVE</name>
<evidence type="ECO:0000313" key="3">
    <source>
        <dbReference type="EMBL" id="EDO44531.1"/>
    </source>
</evidence>
<sequence length="381" mass="43455">MKSDYGDYTKGKEKSTNTEDDPTEIHEQKDKNSKQEEIHDSEIRKISPTKPSNTTSSSLVETNASANMSLPKSTHTKNTQADTNNEDKETENTENKGTDTGNTHIKAIKYTEIPPQQIDIENGHIVRGFVDGKSFCGLSFDYGEMCPTSYVELGGKCDRTENGFDCPDIRNQSQYSHRQGQLITTRMMRLFDLIAKKHNISYWLTSGTLLGAARHRGNIPWDTDNDIDIPLADYIKFFEVAAKELPSDMFLQNSISDPYLRPDNKQYAASITHPKVGIYQRSWNPRLRDKKSCYKYCINYGCKWHDGMMIDMFVIDGKLDGIFPLKQMDFEGFSFPVPNNWKEQLSKSYGKNFMQVPLEKSKRVPVDFPDCKHSCKELGGN</sequence>
<feature type="compositionally biased region" description="Polar residues" evidence="1">
    <location>
        <begin position="59"/>
        <end position="82"/>
    </location>
</feature>
<keyword evidence="4" id="KW-1185">Reference proteome</keyword>
<feature type="region of interest" description="Disordered" evidence="1">
    <location>
        <begin position="1"/>
        <end position="103"/>
    </location>
</feature>
<dbReference type="EMBL" id="DS469543">
    <property type="protein sequence ID" value="EDO44531.1"/>
    <property type="molecule type" value="Genomic_DNA"/>
</dbReference>
<dbReference type="PANTHER" id="PTHR43404:SF1">
    <property type="entry name" value="MNN4P"/>
    <property type="match status" value="1"/>
</dbReference>
<feature type="compositionally biased region" description="Low complexity" evidence="1">
    <location>
        <begin position="48"/>
        <end position="58"/>
    </location>
</feature>
<protein>
    <recommendedName>
        <fullName evidence="2">LicD/FKTN/FKRP nucleotidyltransferase domain-containing protein</fullName>
    </recommendedName>
</protein>
<feature type="compositionally biased region" description="Basic and acidic residues" evidence="1">
    <location>
        <begin position="85"/>
        <end position="97"/>
    </location>
</feature>
<dbReference type="Pfam" id="PF04991">
    <property type="entry name" value="LicD"/>
    <property type="match status" value="1"/>
</dbReference>
<gene>
    <name evidence="3" type="ORF">NEMVEDRAFT_v1g240926</name>
</gene>
<organism evidence="3 4">
    <name type="scientific">Nematostella vectensis</name>
    <name type="common">Starlet sea anemone</name>
    <dbReference type="NCBI Taxonomy" id="45351"/>
    <lineage>
        <taxon>Eukaryota</taxon>
        <taxon>Metazoa</taxon>
        <taxon>Cnidaria</taxon>
        <taxon>Anthozoa</taxon>
        <taxon>Hexacorallia</taxon>
        <taxon>Actiniaria</taxon>
        <taxon>Edwardsiidae</taxon>
        <taxon>Nematostella</taxon>
    </lineage>
</organism>
<dbReference type="OMA" id="FDYGEMC"/>
<feature type="domain" description="LicD/FKTN/FKRP nucleotidyltransferase" evidence="2">
    <location>
        <begin position="195"/>
        <end position="316"/>
    </location>
</feature>
<dbReference type="HOGENOM" id="CLU_726283_0_0_1"/>
<dbReference type="InParanoid" id="A7RV89"/>
<dbReference type="OrthoDB" id="5956494at2759"/>
<dbReference type="GO" id="GO:0009100">
    <property type="term" value="P:glycoprotein metabolic process"/>
    <property type="evidence" value="ECO:0007669"/>
    <property type="project" value="UniProtKB-ARBA"/>
</dbReference>
<dbReference type="PANTHER" id="PTHR43404">
    <property type="entry name" value="LIPOPOLYSACCHARIDE CHOLINEPHOSPHOTRANSFERASE LICD"/>
    <property type="match status" value="1"/>
</dbReference>
<dbReference type="Proteomes" id="UP000001593">
    <property type="component" value="Unassembled WGS sequence"/>
</dbReference>
<feature type="compositionally biased region" description="Basic and acidic residues" evidence="1">
    <location>
        <begin position="1"/>
        <end position="45"/>
    </location>
</feature>
<dbReference type="KEGG" id="nve:5516541"/>
<dbReference type="PhylomeDB" id="A7RV89"/>
<reference evidence="3 4" key="1">
    <citation type="journal article" date="2007" name="Science">
        <title>Sea anemone genome reveals ancestral eumetazoan gene repertoire and genomic organization.</title>
        <authorList>
            <person name="Putnam N.H."/>
            <person name="Srivastava M."/>
            <person name="Hellsten U."/>
            <person name="Dirks B."/>
            <person name="Chapman J."/>
            <person name="Salamov A."/>
            <person name="Terry A."/>
            <person name="Shapiro H."/>
            <person name="Lindquist E."/>
            <person name="Kapitonov V.V."/>
            <person name="Jurka J."/>
            <person name="Genikhovich G."/>
            <person name="Grigoriev I.V."/>
            <person name="Lucas S.M."/>
            <person name="Steele R.E."/>
            <person name="Finnerty J.R."/>
            <person name="Technau U."/>
            <person name="Martindale M.Q."/>
            <person name="Rokhsar D.S."/>
        </authorList>
    </citation>
    <scope>NUCLEOTIDE SEQUENCE [LARGE SCALE GENOMIC DNA]</scope>
    <source>
        <strain evidence="4">CH2 X CH6</strain>
    </source>
</reference>
<accession>A7RV89</accession>
<dbReference type="InterPro" id="IPR052942">
    <property type="entry name" value="LPS_cholinephosphotransferase"/>
</dbReference>
<dbReference type="InterPro" id="IPR007074">
    <property type="entry name" value="LicD/FKTN/FKRP_NTP_transf"/>
</dbReference>
<evidence type="ECO:0000259" key="2">
    <source>
        <dbReference type="Pfam" id="PF04991"/>
    </source>
</evidence>